<evidence type="ECO:0000313" key="5">
    <source>
        <dbReference type="Proteomes" id="UP001344906"/>
    </source>
</evidence>
<keyword evidence="5" id="KW-1185">Reference proteome</keyword>
<reference evidence="4 5" key="1">
    <citation type="submission" date="2023-02" db="EMBL/GenBank/DDBJ databases">
        <title>Dictyobacter halimunensis sp. nov., a new member of the class Ktedonobacteria from forest soil in a geothermal area.</title>
        <authorList>
            <person name="Rachmania M.K."/>
            <person name="Ningsih F."/>
            <person name="Sakai Y."/>
            <person name="Yabe S."/>
            <person name="Yokota A."/>
            <person name="Sjamsuridzal W."/>
        </authorList>
    </citation>
    <scope>NUCLEOTIDE SEQUENCE [LARGE SCALE GENOMIC DNA]</scope>
    <source>
        <strain evidence="4 5">S3.2.2.5</strain>
    </source>
</reference>
<dbReference type="InterPro" id="IPR013762">
    <property type="entry name" value="Integrase-like_cat_sf"/>
</dbReference>
<protein>
    <recommendedName>
        <fullName evidence="3">Tyr recombinase domain-containing protein</fullName>
    </recommendedName>
</protein>
<sequence>MPRRRGNLELLQAGAWRDLLDVVDARILQAPGLDWDRVDRRAIRYLKLYVAGTPWINPLALMVGVLLFSARLNVATVLSRLYGMHVRWQVLFAHYQLRTFADWDPCEHLPRYLQDEACADSLKTKQDFLLWYRSSADHVHDYVRALPADLQEIYRQWECPLLPRGLDHQLDRMAEVLEDQRHRRKVETDAVTPHFARLRGEAHVRWNQLFRLRAKVREVIALVTTGQESCPVTFSYEETHPRQRVHVRLWDRRSFVLAHAEQYCRETVWEARHQLRGFRPGRNTSFLEVVGTDVLDDPSSGLLPEQFLWFGDVLRYDLLGEGPCSGTPAEVERKQAYLQSWGYEIEPRCKPFSSGIAGLLAWPFEHANFLRQAQARAQGPLLLVEPLFAAVTFGLAALDFFTTTGARMNELLQVRLTPDCLYTMEVEGTQRLLVRLLPKGMTRLAEYVVGPETRRHFERVAFLLQEHYGLPPGQSLPAVAFCKHHGRAALFPEQQPYLFQYGGQHLSPSAITACLRFLCHGMVFETVEGKAVVLKAHLLRHVFATHIHHVEQVPLDIVAVLLHQKNTRVTAYYAAPPWNQVMASANAVLDRFATHLGSLDEAFLRAPAELQRQYEEAKERVGTLAKVPGGDCTCHGQCPVSFACTGCVFKVPDPKRREEIEEQEQWALIRLEQVKLRGLGPEVVKMQALLQRCHIEKEEMQLIEMYQKDEHYEATLRIESHVSPMAENLP</sequence>
<proteinExistence type="predicted"/>
<evidence type="ECO:0000256" key="1">
    <source>
        <dbReference type="ARBA" id="ARBA00023172"/>
    </source>
</evidence>
<dbReference type="Gene3D" id="1.10.443.10">
    <property type="entry name" value="Intergrase catalytic core"/>
    <property type="match status" value="1"/>
</dbReference>
<dbReference type="PROSITE" id="PS51898">
    <property type="entry name" value="TYR_RECOMBINASE"/>
    <property type="match status" value="1"/>
</dbReference>
<dbReference type="InterPro" id="IPR002104">
    <property type="entry name" value="Integrase_catalytic"/>
</dbReference>
<keyword evidence="2" id="KW-1133">Transmembrane helix</keyword>
<keyword evidence="2" id="KW-0472">Membrane</keyword>
<accession>A0ABQ6FHY8</accession>
<dbReference type="EMBL" id="BSRI01000001">
    <property type="protein sequence ID" value="GLV53154.1"/>
    <property type="molecule type" value="Genomic_DNA"/>
</dbReference>
<gene>
    <name evidence="4" type="ORF">KDH_00090</name>
</gene>
<dbReference type="Proteomes" id="UP001344906">
    <property type="component" value="Unassembled WGS sequence"/>
</dbReference>
<dbReference type="SUPFAM" id="SSF56349">
    <property type="entry name" value="DNA breaking-rejoining enzymes"/>
    <property type="match status" value="1"/>
</dbReference>
<dbReference type="RefSeq" id="WP_338246576.1">
    <property type="nucleotide sequence ID" value="NZ_BSRI01000001.1"/>
</dbReference>
<organism evidence="4 5">
    <name type="scientific">Dictyobacter halimunensis</name>
    <dbReference type="NCBI Taxonomy" id="3026934"/>
    <lineage>
        <taxon>Bacteria</taxon>
        <taxon>Bacillati</taxon>
        <taxon>Chloroflexota</taxon>
        <taxon>Ktedonobacteria</taxon>
        <taxon>Ktedonobacterales</taxon>
        <taxon>Dictyobacteraceae</taxon>
        <taxon>Dictyobacter</taxon>
    </lineage>
</organism>
<keyword evidence="1" id="KW-0233">DNA recombination</keyword>
<evidence type="ECO:0000256" key="2">
    <source>
        <dbReference type="SAM" id="Phobius"/>
    </source>
</evidence>
<feature type="transmembrane region" description="Helical" evidence="2">
    <location>
        <begin position="48"/>
        <end position="70"/>
    </location>
</feature>
<feature type="domain" description="Tyr recombinase" evidence="3">
    <location>
        <begin position="373"/>
        <end position="586"/>
    </location>
</feature>
<dbReference type="InterPro" id="IPR011010">
    <property type="entry name" value="DNA_brk_join_enz"/>
</dbReference>
<evidence type="ECO:0000259" key="3">
    <source>
        <dbReference type="PROSITE" id="PS51898"/>
    </source>
</evidence>
<keyword evidence="2" id="KW-0812">Transmembrane</keyword>
<evidence type="ECO:0000313" key="4">
    <source>
        <dbReference type="EMBL" id="GLV53154.1"/>
    </source>
</evidence>
<name>A0ABQ6FHY8_9CHLR</name>
<comment type="caution">
    <text evidence="4">The sequence shown here is derived from an EMBL/GenBank/DDBJ whole genome shotgun (WGS) entry which is preliminary data.</text>
</comment>